<comment type="cofactor">
    <cofactor evidence="1">
        <name>Mg(2+)</name>
        <dbReference type="ChEBI" id="CHEBI:18420"/>
    </cofactor>
</comment>
<reference evidence="18 19" key="1">
    <citation type="journal article" date="2014" name="PLoS ONE">
        <title>Rumen cellulosomics: divergent fiber-degrading strategies revealed by comparative genome-wide analysis of six ruminococcal strains.</title>
        <authorList>
            <person name="Dassa B."/>
            <person name="Borovok I."/>
            <person name="Ruimy-Israeli V."/>
            <person name="Lamed R."/>
            <person name="Flint H.J."/>
            <person name="Duncan S.H."/>
            <person name="Henrissat B."/>
            <person name="Coutinho P."/>
            <person name="Morrison M."/>
            <person name="Mosoni P."/>
            <person name="Yeoman C.J."/>
            <person name="White B.A."/>
            <person name="Bayer E.A."/>
        </authorList>
    </citation>
    <scope>NUCLEOTIDE SEQUENCE [LARGE SCALE GENOMIC DNA]</scope>
    <source>
        <strain evidence="18 19">007c</strain>
    </source>
</reference>
<dbReference type="InterPro" id="IPR022631">
    <property type="entry name" value="ADOMET_SYNTHASE_CS"/>
</dbReference>
<feature type="domain" description="S-adenosylmethionine synthetase C-terminal" evidence="17">
    <location>
        <begin position="228"/>
        <end position="363"/>
    </location>
</feature>
<dbReference type="InterPro" id="IPR022630">
    <property type="entry name" value="S-AdoMet_synt_C"/>
</dbReference>
<evidence type="ECO:0000256" key="8">
    <source>
        <dbReference type="ARBA" id="ARBA00022723"/>
    </source>
</evidence>
<dbReference type="GO" id="GO:0006730">
    <property type="term" value="P:one-carbon metabolic process"/>
    <property type="evidence" value="ECO:0007669"/>
    <property type="project" value="UniProtKB-KW"/>
</dbReference>
<gene>
    <name evidence="18" type="ORF">RF007C_02765</name>
</gene>
<dbReference type="EC" id="2.5.1.6" evidence="5 13"/>
<keyword evidence="6" id="KW-0554">One-carbon metabolism</keyword>
<sequence>MRIITSEQVSAGHPDKICDQIADAIVTDCLQHDRDSRVGIECLFKNRCLVIAGELTSTHEPDYKALVQQVFDCINNGGAENSDAGLDYKLDFTSDDLDIAILVDHQSNDIALGVNTGGAGDQGMMYGYATNETPELLPIPYVIATRFLELLKAYPCRMLKADAKAQVSFDYDSGRITTFLCSVQHIRDVDVEDFRPIIEKLMVRTATEYGLNTDFEKLVNPTGRFVLGSSFADCGVTGRKLACDTYGGIGHIGGGAMSGKDPTKVDRSGAYAARKIARDIVSAGYADKAEVQIAYAIGVAEPVSVYVETFGTEHQDAEFINQYVRENYDLTPRGIIESLGLLDVDYNKVSAYGHFGKSGLPWEI</sequence>
<dbReference type="EMBL" id="ATAX01000017">
    <property type="protein sequence ID" value="EWM54209.1"/>
    <property type="molecule type" value="Genomic_DNA"/>
</dbReference>
<evidence type="ECO:0000259" key="15">
    <source>
        <dbReference type="Pfam" id="PF00438"/>
    </source>
</evidence>
<dbReference type="CDD" id="cd18079">
    <property type="entry name" value="S-AdoMet_synt"/>
    <property type="match status" value="1"/>
</dbReference>
<evidence type="ECO:0000259" key="17">
    <source>
        <dbReference type="Pfam" id="PF02773"/>
    </source>
</evidence>
<comment type="caution">
    <text evidence="18">The sequence shown here is derived from an EMBL/GenBank/DDBJ whole genome shotgun (WGS) entry which is preliminary data.</text>
</comment>
<keyword evidence="7" id="KW-0808">Transferase</keyword>
<keyword evidence="12" id="KW-0630">Potassium</keyword>
<evidence type="ECO:0000256" key="4">
    <source>
        <dbReference type="ARBA" id="ARBA00009685"/>
    </source>
</evidence>
<proteinExistence type="inferred from homology"/>
<evidence type="ECO:0000256" key="1">
    <source>
        <dbReference type="ARBA" id="ARBA00001946"/>
    </source>
</evidence>
<evidence type="ECO:0000256" key="11">
    <source>
        <dbReference type="ARBA" id="ARBA00022842"/>
    </source>
</evidence>
<dbReference type="PANTHER" id="PTHR11964">
    <property type="entry name" value="S-ADENOSYLMETHIONINE SYNTHETASE"/>
    <property type="match status" value="1"/>
</dbReference>
<dbReference type="NCBIfam" id="TIGR01034">
    <property type="entry name" value="metK"/>
    <property type="match status" value="1"/>
</dbReference>
<dbReference type="PIRSF" id="PIRSF000497">
    <property type="entry name" value="MAT"/>
    <property type="match status" value="1"/>
</dbReference>
<dbReference type="AlphaFoldDB" id="W7US55"/>
<dbReference type="GO" id="GO:0005524">
    <property type="term" value="F:ATP binding"/>
    <property type="evidence" value="ECO:0007669"/>
    <property type="project" value="UniProtKB-KW"/>
</dbReference>
<dbReference type="Proteomes" id="UP000019365">
    <property type="component" value="Unassembled WGS sequence"/>
</dbReference>
<dbReference type="eggNOG" id="COG0192">
    <property type="taxonomic scope" value="Bacteria"/>
</dbReference>
<evidence type="ECO:0000259" key="16">
    <source>
        <dbReference type="Pfam" id="PF02772"/>
    </source>
</evidence>
<dbReference type="InterPro" id="IPR022628">
    <property type="entry name" value="S-AdoMet_synt_N"/>
</dbReference>
<dbReference type="PATRIC" id="fig|1341157.4.peg.1189"/>
<evidence type="ECO:0000313" key="19">
    <source>
        <dbReference type="Proteomes" id="UP000019365"/>
    </source>
</evidence>
<comment type="similarity">
    <text evidence="4 14">Belongs to the AdoMet synthase family.</text>
</comment>
<evidence type="ECO:0000256" key="12">
    <source>
        <dbReference type="ARBA" id="ARBA00022958"/>
    </source>
</evidence>
<keyword evidence="19" id="KW-1185">Reference proteome</keyword>
<accession>W7US55</accession>
<dbReference type="Gene3D" id="3.30.300.10">
    <property type="match status" value="3"/>
</dbReference>
<evidence type="ECO:0000256" key="2">
    <source>
        <dbReference type="ARBA" id="ARBA00001958"/>
    </source>
</evidence>
<dbReference type="UniPathway" id="UPA00315">
    <property type="reaction ID" value="UER00080"/>
</dbReference>
<evidence type="ECO:0000256" key="3">
    <source>
        <dbReference type="ARBA" id="ARBA00005224"/>
    </source>
</evidence>
<dbReference type="RefSeq" id="WP_037298084.1">
    <property type="nucleotide sequence ID" value="NZ_ATAX01000017.1"/>
</dbReference>
<dbReference type="GO" id="GO:0006556">
    <property type="term" value="P:S-adenosylmethionine biosynthetic process"/>
    <property type="evidence" value="ECO:0007669"/>
    <property type="project" value="UniProtKB-UniRule"/>
</dbReference>
<dbReference type="Pfam" id="PF02772">
    <property type="entry name" value="S-AdoMet_synt_M"/>
    <property type="match status" value="1"/>
</dbReference>
<evidence type="ECO:0000256" key="6">
    <source>
        <dbReference type="ARBA" id="ARBA00022563"/>
    </source>
</evidence>
<evidence type="ECO:0000256" key="13">
    <source>
        <dbReference type="NCBIfam" id="TIGR01034"/>
    </source>
</evidence>
<dbReference type="PROSITE" id="PS00376">
    <property type="entry name" value="ADOMET_SYNTHASE_1"/>
    <property type="match status" value="1"/>
</dbReference>
<feature type="domain" description="S-adenosylmethionine synthetase N-terminal" evidence="15">
    <location>
        <begin position="3"/>
        <end position="89"/>
    </location>
</feature>
<evidence type="ECO:0000256" key="7">
    <source>
        <dbReference type="ARBA" id="ARBA00022679"/>
    </source>
</evidence>
<keyword evidence="11" id="KW-0460">Magnesium</keyword>
<dbReference type="InterPro" id="IPR022636">
    <property type="entry name" value="S-AdoMet_synthetase_sfam"/>
</dbReference>
<dbReference type="InterPro" id="IPR022629">
    <property type="entry name" value="S-AdoMet_synt_central"/>
</dbReference>
<dbReference type="GO" id="GO:0004478">
    <property type="term" value="F:methionine adenosyltransferase activity"/>
    <property type="evidence" value="ECO:0007669"/>
    <property type="project" value="UniProtKB-UniRule"/>
</dbReference>
<protein>
    <recommendedName>
        <fullName evidence="5 13">Methionine adenosyltransferase</fullName>
        <ecNumber evidence="5 13">2.5.1.6</ecNumber>
    </recommendedName>
</protein>
<dbReference type="GO" id="GO:0046872">
    <property type="term" value="F:metal ion binding"/>
    <property type="evidence" value="ECO:0007669"/>
    <property type="project" value="UniProtKB-KW"/>
</dbReference>
<dbReference type="Pfam" id="PF00438">
    <property type="entry name" value="S-AdoMet_synt_N"/>
    <property type="match status" value="1"/>
</dbReference>
<dbReference type="InterPro" id="IPR002133">
    <property type="entry name" value="S-AdoMet_synthetase"/>
</dbReference>
<feature type="domain" description="S-adenosylmethionine synthetase central" evidence="16">
    <location>
        <begin position="118"/>
        <end position="225"/>
    </location>
</feature>
<evidence type="ECO:0000256" key="14">
    <source>
        <dbReference type="RuleBase" id="RU004462"/>
    </source>
</evidence>
<name>W7US55_RUMFL</name>
<evidence type="ECO:0000256" key="5">
    <source>
        <dbReference type="ARBA" id="ARBA00012828"/>
    </source>
</evidence>
<dbReference type="OrthoDB" id="9801686at2"/>
<keyword evidence="8" id="KW-0479">Metal-binding</keyword>
<evidence type="ECO:0000313" key="18">
    <source>
        <dbReference type="EMBL" id="EWM54209.1"/>
    </source>
</evidence>
<dbReference type="SUPFAM" id="SSF55973">
    <property type="entry name" value="S-adenosylmethionine synthetase"/>
    <property type="match status" value="3"/>
</dbReference>
<evidence type="ECO:0000256" key="10">
    <source>
        <dbReference type="ARBA" id="ARBA00022840"/>
    </source>
</evidence>
<evidence type="ECO:0000256" key="9">
    <source>
        <dbReference type="ARBA" id="ARBA00022741"/>
    </source>
</evidence>
<organism evidence="18 19">
    <name type="scientific">Ruminococcus flavefaciens 007c</name>
    <dbReference type="NCBI Taxonomy" id="1341157"/>
    <lineage>
        <taxon>Bacteria</taxon>
        <taxon>Bacillati</taxon>
        <taxon>Bacillota</taxon>
        <taxon>Clostridia</taxon>
        <taxon>Eubacteriales</taxon>
        <taxon>Oscillospiraceae</taxon>
        <taxon>Ruminococcus</taxon>
    </lineage>
</organism>
<comment type="cofactor">
    <cofactor evidence="2">
        <name>K(+)</name>
        <dbReference type="ChEBI" id="CHEBI:29103"/>
    </cofactor>
</comment>
<comment type="pathway">
    <text evidence="3">Amino-acid biosynthesis; S-adenosyl-L-methionine biosynthesis; S-adenosyl-L-methionine from L-methionine: step 1/1.</text>
</comment>
<keyword evidence="9" id="KW-0547">Nucleotide-binding</keyword>
<dbReference type="Pfam" id="PF02773">
    <property type="entry name" value="S-AdoMet_synt_C"/>
    <property type="match status" value="1"/>
</dbReference>
<keyword evidence="10" id="KW-0067">ATP-binding</keyword>